<proteinExistence type="predicted"/>
<dbReference type="SUPFAM" id="SSF49452">
    <property type="entry name" value="Starch-binding domain-like"/>
    <property type="match status" value="3"/>
</dbReference>
<evidence type="ECO:0000313" key="4">
    <source>
        <dbReference type="Proteomes" id="UP000663623"/>
    </source>
</evidence>
<name>A0ABM7NP45_9FIRM</name>
<gene>
    <name evidence="3" type="ORF">CaldiYA01_18450</name>
</gene>
<dbReference type="InterPro" id="IPR013783">
    <property type="entry name" value="Ig-like_fold"/>
</dbReference>
<dbReference type="Proteomes" id="UP000663623">
    <property type="component" value="Chromosome"/>
</dbReference>
<accession>A0ABM7NP45</accession>
<protein>
    <submittedName>
        <fullName evidence="3">Uncharacterized protein</fullName>
    </submittedName>
</protein>
<reference evidence="3 4" key="1">
    <citation type="submission" date="2021-02" db="EMBL/GenBank/DDBJ databases">
        <title>Nitrogen-fixing ability and nitrogen fixation related genes of thermophilic fermentative bacteria in the genus Caldicellulosiruptor.</title>
        <authorList>
            <person name="Chen Y."/>
            <person name="Nishihara A."/>
            <person name="Haruta S."/>
        </authorList>
    </citation>
    <scope>NUCLEOTIDE SEQUENCE [LARGE SCALE GENOMIC DNA]</scope>
    <source>
        <strain evidence="3 4">YA01</strain>
    </source>
</reference>
<dbReference type="PROSITE" id="PS51166">
    <property type="entry name" value="CBM20"/>
    <property type="match status" value="2"/>
</dbReference>
<feature type="domain" description="SLH" evidence="2">
    <location>
        <begin position="853"/>
        <end position="915"/>
    </location>
</feature>
<dbReference type="InterPro" id="IPR013784">
    <property type="entry name" value="Carb-bd-like_fold"/>
</dbReference>
<feature type="domain" description="CBM20" evidence="1">
    <location>
        <begin position="982"/>
        <end position="1095"/>
    </location>
</feature>
<evidence type="ECO:0000313" key="3">
    <source>
        <dbReference type="EMBL" id="BCS81885.1"/>
    </source>
</evidence>
<sequence>MRMLLKRSLALLVSIFFVFSLVLSIFPQQARAQDTIKIVGSWQDAGNWNFDSSNIVLSETSTPGLYYGEYTFKTGGSYEFKAVINGSIWCTGAPKVADNNTNIPLNVTDGQTVKFWFFKNSQLVIDSTHFPNGPESLVGQNSFKFVGVNNEWNPNDGKYQFVKVPDATYTYVYDNTSNDFSIPWGFKIVIGGFGNLSWAWNGAKEGSVVKFKDGGDNIDLTEFKESNGNLLKTKFYLDILNGWLFTEKDLTNIRPVDFANNSSVIGGSSVHLAWAPYTPNANPLLAKLYYKIIDVSNNSELVSLSDYSTNNKIDIPREWIGKTVKIVANAKIGEITGPNVEFTLNVVDLPQNLIVETANYITYTSIDETFLNLAQGDTIQSITSNFSVVTSYVYNVVYEGNSYPLTFNIDWESSNSSILAINGNAVTVTRPTQGDLQVELRARARFGAVLADGQKIFTLTIKKFLLGVDGGIPVTFNVTVPDYTPANDNIYIAGDFKTDKLPKWDPSGIKLTKVGEKKYSVTMYLPPNVTIEYKYTRGSWSKVEKDAFGNEISNRVLQINTQAVTKNDVVEAFADLEAVKQGLPTVNLVINVPQQTVIDTGDGGKVIKAEGGAISVPNAKNIVLIDSRSALNAIIKGENYTVAVKSSQQTYPLVSIEKRAVESLKQKGAKNIEVKYSDTSVFVDIYNSAPSDIQVQAFQVPKEKIKIEESKLLTGVDDYTNIKIFSMRNFKIVRGEEVDKSNNAIYVFKLSSPIDDGVVPVTFNDNGITPIKDFYIEGEYVIVKGKGSQTIGFAKVEKKFSDVDSIENSVATLVSLGIVQGDNENCLNLDKFVSRAELAALLGRTFDLSQKYYRGYFADISKYNWYAPYVEALKENGILDGYNNKFNPNGLVTREQLSKIAVNIAEKYVSETLQKKDIADLEKASGWAKEYIQKALAYKVMDVDDQGNFRPQDYATRNEVFTTLYNLIVLRNKGLKNYITSDLKPLGVEVTFKVKVPQNTPDDNIHIAGTFSSIGYSDWNPSDNNLKLSKNADGTYSITMYIPEGTTIEYKYVRGEWSKVEKGPNGEELSNRSVTIKKGTDNKMLIEDTVSKWADK</sequence>
<dbReference type="SMART" id="SM01065">
    <property type="entry name" value="CBM_2"/>
    <property type="match status" value="2"/>
</dbReference>
<dbReference type="RefSeq" id="WP_207179036.1">
    <property type="nucleotide sequence ID" value="NZ_AP024480.1"/>
</dbReference>
<feature type="domain" description="CBM20" evidence="1">
    <location>
        <begin position="466"/>
        <end position="575"/>
    </location>
</feature>
<dbReference type="PROSITE" id="PS51272">
    <property type="entry name" value="SLH"/>
    <property type="match status" value="2"/>
</dbReference>
<evidence type="ECO:0000259" key="2">
    <source>
        <dbReference type="PROSITE" id="PS51272"/>
    </source>
</evidence>
<dbReference type="Pfam" id="PF00395">
    <property type="entry name" value="SLH"/>
    <property type="match status" value="3"/>
</dbReference>
<dbReference type="Gene3D" id="2.60.40.10">
    <property type="entry name" value="Immunoglobulins"/>
    <property type="match status" value="3"/>
</dbReference>
<dbReference type="InterPro" id="IPR002044">
    <property type="entry name" value="CBM20"/>
</dbReference>
<evidence type="ECO:0000259" key="1">
    <source>
        <dbReference type="PROSITE" id="PS51166"/>
    </source>
</evidence>
<dbReference type="Pfam" id="PF00686">
    <property type="entry name" value="CBM_20"/>
    <property type="match status" value="2"/>
</dbReference>
<dbReference type="EMBL" id="AP024480">
    <property type="protein sequence ID" value="BCS81885.1"/>
    <property type="molecule type" value="Genomic_DNA"/>
</dbReference>
<dbReference type="InterPro" id="IPR001119">
    <property type="entry name" value="SLH_dom"/>
</dbReference>
<organism evidence="3 4">
    <name type="scientific">Caldicellulosiruptor diazotrophicus</name>
    <dbReference type="NCBI Taxonomy" id="2806205"/>
    <lineage>
        <taxon>Bacteria</taxon>
        <taxon>Bacillati</taxon>
        <taxon>Bacillota</taxon>
        <taxon>Bacillota incertae sedis</taxon>
        <taxon>Caldicellulosiruptorales</taxon>
        <taxon>Caldicellulosiruptoraceae</taxon>
        <taxon>Caldicellulosiruptor</taxon>
    </lineage>
</organism>
<keyword evidence="4" id="KW-1185">Reference proteome</keyword>
<feature type="domain" description="SLH" evidence="2">
    <location>
        <begin position="916"/>
        <end position="978"/>
    </location>
</feature>